<dbReference type="EC" id="1.13.11.2" evidence="9"/>
<comment type="subunit">
    <text evidence="2">Homotetramer.</text>
</comment>
<dbReference type="GO" id="GO:0008198">
    <property type="term" value="F:ferrous iron binding"/>
    <property type="evidence" value="ECO:0007669"/>
    <property type="project" value="InterPro"/>
</dbReference>
<dbReference type="PANTHER" id="PTHR36113:SF6">
    <property type="entry name" value="FOSFOMYCIN RESISTANCE PROTEIN FOSX"/>
    <property type="match status" value="1"/>
</dbReference>
<evidence type="ECO:0000256" key="7">
    <source>
        <dbReference type="ARBA" id="ARBA00023002"/>
    </source>
</evidence>
<feature type="domain" description="VOC" evidence="8">
    <location>
        <begin position="8"/>
        <end position="123"/>
    </location>
</feature>
<comment type="caution">
    <text evidence="9">The sequence shown here is derived from an EMBL/GenBank/DDBJ whole genome shotgun (WGS) entry which is preliminary data.</text>
</comment>
<sequence>MAMTGVLRPAHCELRVLDLDETLSFYLNILGLTEVARDAAGRVYLKTSNETDQHSLVLRKADRPGMDNYAFKVIDEVTLERLESDLRAYGVATEWIPEGEMLNTGRRVRFESPTGHIFDLFASKAPAPDLRSYTNPTLFDHEGVGINPVRLDHWQIHGTDLDGSVKLFSEVLGFSTVEKIVTNDGKTDLACWMTCSHKPHDVAFVRDERPNTLHHLAYLIGSWEQLLRAADLMSARRVKIDAGPMRHGITQGTTIYAFDPSGNRIETFCGGYDYYPDMPMTVWTENEMGAAVFYHTRELNERFLTVVT</sequence>
<dbReference type="InterPro" id="IPR037523">
    <property type="entry name" value="VOC_core"/>
</dbReference>
<accession>A0A970B4L6</accession>
<dbReference type="Proteomes" id="UP000653472">
    <property type="component" value="Unassembled WGS sequence"/>
</dbReference>
<dbReference type="PANTHER" id="PTHR36113">
    <property type="entry name" value="LYASE, PUTATIVE-RELATED-RELATED"/>
    <property type="match status" value="1"/>
</dbReference>
<evidence type="ECO:0000256" key="6">
    <source>
        <dbReference type="ARBA" id="ARBA00022964"/>
    </source>
</evidence>
<evidence type="ECO:0000259" key="8">
    <source>
        <dbReference type="PROSITE" id="PS51819"/>
    </source>
</evidence>
<name>A0A970B4L6_9GAMM</name>
<keyword evidence="7 9" id="KW-0560">Oxidoreductase</keyword>
<dbReference type="InterPro" id="IPR004360">
    <property type="entry name" value="Glyas_Fos-R_dOase_dom"/>
</dbReference>
<evidence type="ECO:0000313" key="9">
    <source>
        <dbReference type="EMBL" id="NKF20753.1"/>
    </source>
</evidence>
<dbReference type="InterPro" id="IPR029068">
    <property type="entry name" value="Glyas_Bleomycin-R_OHBP_Dase"/>
</dbReference>
<dbReference type="AlphaFoldDB" id="A0A970B4L6"/>
<organism evidence="9 10">
    <name type="scientific">Solimonas marina</name>
    <dbReference type="NCBI Taxonomy" id="2714601"/>
    <lineage>
        <taxon>Bacteria</taxon>
        <taxon>Pseudomonadati</taxon>
        <taxon>Pseudomonadota</taxon>
        <taxon>Gammaproteobacteria</taxon>
        <taxon>Nevskiales</taxon>
        <taxon>Nevskiaceae</taxon>
        <taxon>Solimonas</taxon>
    </lineage>
</organism>
<evidence type="ECO:0000256" key="3">
    <source>
        <dbReference type="ARBA" id="ARBA00022723"/>
    </source>
</evidence>
<dbReference type="InterPro" id="IPR017624">
    <property type="entry name" value="Catechol_2-3_dOase"/>
</dbReference>
<proteinExistence type="inferred from homology"/>
<dbReference type="Pfam" id="PF00903">
    <property type="entry name" value="Glyoxalase"/>
    <property type="match status" value="1"/>
</dbReference>
<keyword evidence="3" id="KW-0479">Metal-binding</keyword>
<dbReference type="GO" id="GO:0018577">
    <property type="term" value="F:catechol 2,3-dioxygenase activity"/>
    <property type="evidence" value="ECO:0007669"/>
    <property type="project" value="UniProtKB-EC"/>
</dbReference>
<dbReference type="NCBIfam" id="TIGR03211">
    <property type="entry name" value="catechol_2_3"/>
    <property type="match status" value="1"/>
</dbReference>
<gene>
    <name evidence="9" type="ORF">G7Y82_00395</name>
</gene>
<keyword evidence="10" id="KW-1185">Reference proteome</keyword>
<evidence type="ECO:0000256" key="4">
    <source>
        <dbReference type="ARBA" id="ARBA00022737"/>
    </source>
</evidence>
<dbReference type="EMBL" id="JAAVXB010000001">
    <property type="protein sequence ID" value="NKF20753.1"/>
    <property type="molecule type" value="Genomic_DNA"/>
</dbReference>
<protein>
    <submittedName>
        <fullName evidence="9">Catechol 2,3-dioxygenase</fullName>
        <ecNumber evidence="9">1.13.11.2</ecNumber>
    </submittedName>
</protein>
<keyword evidence="6" id="KW-0223">Dioxygenase</keyword>
<evidence type="ECO:0000256" key="5">
    <source>
        <dbReference type="ARBA" id="ARBA00022797"/>
    </source>
</evidence>
<reference evidence="9" key="1">
    <citation type="submission" date="2020-03" db="EMBL/GenBank/DDBJ databases">
        <title>Solimonas marina sp. nov., isolated from deep seawater of the Pacific Ocean.</title>
        <authorList>
            <person name="Liu X."/>
            <person name="Lai Q."/>
            <person name="Sun F."/>
            <person name="Gai Y."/>
            <person name="Li G."/>
            <person name="Shao Z."/>
        </authorList>
    </citation>
    <scope>NUCLEOTIDE SEQUENCE</scope>
    <source>
        <strain evidence="9">C16B3</strain>
    </source>
</reference>
<evidence type="ECO:0000256" key="2">
    <source>
        <dbReference type="ARBA" id="ARBA00011881"/>
    </source>
</evidence>
<dbReference type="InterPro" id="IPR051332">
    <property type="entry name" value="Fosfomycin_Res_Enzymes"/>
</dbReference>
<keyword evidence="5" id="KW-0058">Aromatic hydrocarbons catabolism</keyword>
<evidence type="ECO:0000313" key="10">
    <source>
        <dbReference type="Proteomes" id="UP000653472"/>
    </source>
</evidence>
<dbReference type="PROSITE" id="PS51819">
    <property type="entry name" value="VOC"/>
    <property type="match status" value="2"/>
</dbReference>
<comment type="similarity">
    <text evidence="1">Belongs to the extradiol ring-cleavage dioxygenase family.</text>
</comment>
<evidence type="ECO:0000256" key="1">
    <source>
        <dbReference type="ARBA" id="ARBA00008784"/>
    </source>
</evidence>
<dbReference type="Gene3D" id="3.10.180.10">
    <property type="entry name" value="2,3-Dihydroxybiphenyl 1,2-Dioxygenase, domain 1"/>
    <property type="match status" value="2"/>
</dbReference>
<dbReference type="Pfam" id="PF22247">
    <property type="entry name" value="Diox-like_N"/>
    <property type="match status" value="1"/>
</dbReference>
<feature type="domain" description="VOC" evidence="8">
    <location>
        <begin position="150"/>
        <end position="270"/>
    </location>
</feature>
<dbReference type="RefSeq" id="WP_168146019.1">
    <property type="nucleotide sequence ID" value="NZ_JAAVXB010000001.1"/>
</dbReference>
<dbReference type="InterPro" id="IPR054560">
    <property type="entry name" value="XylE-like_N"/>
</dbReference>
<keyword evidence="4" id="KW-0677">Repeat</keyword>
<dbReference type="SUPFAM" id="SSF54593">
    <property type="entry name" value="Glyoxalase/Bleomycin resistance protein/Dihydroxybiphenyl dioxygenase"/>
    <property type="match status" value="1"/>
</dbReference>